<comment type="caution">
    <text evidence="1">The sequence shown here is derived from an EMBL/GenBank/DDBJ whole genome shotgun (WGS) entry which is preliminary data.</text>
</comment>
<protein>
    <submittedName>
        <fullName evidence="1">Uncharacterized protein</fullName>
    </submittedName>
</protein>
<feature type="non-terminal residue" evidence="1">
    <location>
        <position position="1"/>
    </location>
</feature>
<sequence length="67" mass="6772">GVTCSRQYPPRATTVIGSGGFAAPSAPATEIATAKTRAVATTGRAPAGKRPMLLHLSGIASFRTDSD</sequence>
<proteinExistence type="predicted"/>
<reference evidence="1" key="1">
    <citation type="journal article" date="2015" name="Nature">
        <title>Complex archaea that bridge the gap between prokaryotes and eukaryotes.</title>
        <authorList>
            <person name="Spang A."/>
            <person name="Saw J.H."/>
            <person name="Jorgensen S.L."/>
            <person name="Zaremba-Niedzwiedzka K."/>
            <person name="Martijn J."/>
            <person name="Lind A.E."/>
            <person name="van Eijk R."/>
            <person name="Schleper C."/>
            <person name="Guy L."/>
            <person name="Ettema T.J."/>
        </authorList>
    </citation>
    <scope>NUCLEOTIDE SEQUENCE</scope>
</reference>
<organism evidence="1">
    <name type="scientific">marine sediment metagenome</name>
    <dbReference type="NCBI Taxonomy" id="412755"/>
    <lineage>
        <taxon>unclassified sequences</taxon>
        <taxon>metagenomes</taxon>
        <taxon>ecological metagenomes</taxon>
    </lineage>
</organism>
<evidence type="ECO:0000313" key="1">
    <source>
        <dbReference type="EMBL" id="KKL63393.1"/>
    </source>
</evidence>
<dbReference type="EMBL" id="LAZR01028187">
    <property type="protein sequence ID" value="KKL63393.1"/>
    <property type="molecule type" value="Genomic_DNA"/>
</dbReference>
<name>A0A0F9DNP8_9ZZZZ</name>
<gene>
    <name evidence="1" type="ORF">LCGC14_2175570</name>
</gene>
<accession>A0A0F9DNP8</accession>
<dbReference type="AlphaFoldDB" id="A0A0F9DNP8"/>